<proteinExistence type="predicted"/>
<organism evidence="1 2">
    <name type="scientific">Moorella mulderi DSM 14980</name>
    <dbReference type="NCBI Taxonomy" id="1122241"/>
    <lineage>
        <taxon>Bacteria</taxon>
        <taxon>Bacillati</taxon>
        <taxon>Bacillota</taxon>
        <taxon>Clostridia</taxon>
        <taxon>Neomoorellales</taxon>
        <taxon>Neomoorellaceae</taxon>
        <taxon>Neomoorella</taxon>
    </lineage>
</organism>
<comment type="caution">
    <text evidence="1">The sequence shown here is derived from an EMBL/GenBank/DDBJ whole genome shotgun (WGS) entry which is preliminary data.</text>
</comment>
<dbReference type="EMBL" id="LTBC01000024">
    <property type="protein sequence ID" value="KYH30658.1"/>
    <property type="molecule type" value="Genomic_DNA"/>
</dbReference>
<dbReference type="Proteomes" id="UP000075670">
    <property type="component" value="Unassembled WGS sequence"/>
</dbReference>
<gene>
    <name evidence="1" type="ORF">MOMUL_29910</name>
</gene>
<evidence type="ECO:0000313" key="2">
    <source>
        <dbReference type="Proteomes" id="UP000075670"/>
    </source>
</evidence>
<keyword evidence="2" id="KW-1185">Reference proteome</keyword>
<name>A0A151ASM5_9FIRM</name>
<dbReference type="PATRIC" id="fig|1122241.3.peg.3185"/>
<protein>
    <submittedName>
        <fullName evidence="1">Uncharacterized protein</fullName>
    </submittedName>
</protein>
<dbReference type="AlphaFoldDB" id="A0A151ASM5"/>
<reference evidence="1 2" key="1">
    <citation type="submission" date="2016-02" db="EMBL/GenBank/DDBJ databases">
        <title>Genome sequence of Moorella mulderi DSM 14980.</title>
        <authorList>
            <person name="Poehlein A."/>
            <person name="Daniel R."/>
        </authorList>
    </citation>
    <scope>NUCLEOTIDE SEQUENCE [LARGE SCALE GENOMIC DNA]</scope>
    <source>
        <strain evidence="1 2">DSM 14980</strain>
    </source>
</reference>
<accession>A0A151ASM5</accession>
<sequence>MSRTAKTKERVSLTLDSGLVARLRGEYPGVPLSRAVSHAVRAHLERSDVERRMRSLEIVCRATLALLADMAAKWDDREGERLRYRYAQKAVFVLRKLEERRARQGAGEGSALPEQTESE</sequence>
<evidence type="ECO:0000313" key="1">
    <source>
        <dbReference type="EMBL" id="KYH30658.1"/>
    </source>
</evidence>